<gene>
    <name evidence="11" type="primary">Cgnl1</name>
</gene>
<keyword evidence="7 10" id="KW-0175">Coiled coil</keyword>
<dbReference type="Pfam" id="PF25762">
    <property type="entry name" value="HAUS1"/>
    <property type="match status" value="1"/>
</dbReference>
<dbReference type="GO" id="GO:0005819">
    <property type="term" value="C:spindle"/>
    <property type="evidence" value="ECO:0007669"/>
    <property type="project" value="UniProtKB-SubCell"/>
</dbReference>
<dbReference type="AlphaFoldDB" id="A0A6F9D9R4"/>
<evidence type="ECO:0000256" key="10">
    <source>
        <dbReference type="SAM" id="Coils"/>
    </source>
</evidence>
<reference evidence="11" key="1">
    <citation type="submission" date="2020-04" db="EMBL/GenBank/DDBJ databases">
        <authorList>
            <person name="Neveu A P."/>
        </authorList>
    </citation>
    <scope>NUCLEOTIDE SEQUENCE</scope>
    <source>
        <tissue evidence="11">Whole embryo</tissue>
    </source>
</reference>
<dbReference type="GO" id="GO:0051301">
    <property type="term" value="P:cell division"/>
    <property type="evidence" value="ECO:0007669"/>
    <property type="project" value="UniProtKB-KW"/>
</dbReference>
<evidence type="ECO:0000256" key="8">
    <source>
        <dbReference type="ARBA" id="ARBA00023212"/>
    </source>
</evidence>
<dbReference type="PANTHER" id="PTHR31570:SF1">
    <property type="entry name" value="HAUS AUGMIN-LIKE COMPLEX SUBUNIT 1"/>
    <property type="match status" value="1"/>
</dbReference>
<evidence type="ECO:0000256" key="1">
    <source>
        <dbReference type="ARBA" id="ARBA00004186"/>
    </source>
</evidence>
<keyword evidence="8" id="KW-0206">Cytoskeleton</keyword>
<evidence type="ECO:0000256" key="3">
    <source>
        <dbReference type="ARBA" id="ARBA00022490"/>
    </source>
</evidence>
<feature type="coiled-coil region" evidence="10">
    <location>
        <begin position="136"/>
        <end position="174"/>
    </location>
</feature>
<dbReference type="GO" id="GO:0051225">
    <property type="term" value="P:spindle assembly"/>
    <property type="evidence" value="ECO:0007669"/>
    <property type="project" value="InterPro"/>
</dbReference>
<keyword evidence="9" id="KW-0131">Cell cycle</keyword>
<protein>
    <submittedName>
        <fullName evidence="11">Cingulin-like protein 1</fullName>
    </submittedName>
</protein>
<evidence type="ECO:0000256" key="6">
    <source>
        <dbReference type="ARBA" id="ARBA00022776"/>
    </source>
</evidence>
<evidence type="ECO:0000256" key="4">
    <source>
        <dbReference type="ARBA" id="ARBA00022618"/>
    </source>
</evidence>
<evidence type="ECO:0000256" key="5">
    <source>
        <dbReference type="ARBA" id="ARBA00022701"/>
    </source>
</evidence>
<comment type="similarity">
    <text evidence="2">Belongs to the HAUS1 family.</text>
</comment>
<keyword evidence="5" id="KW-0493">Microtubule</keyword>
<evidence type="ECO:0000256" key="2">
    <source>
        <dbReference type="ARBA" id="ARBA00005479"/>
    </source>
</evidence>
<evidence type="ECO:0000256" key="9">
    <source>
        <dbReference type="ARBA" id="ARBA00023306"/>
    </source>
</evidence>
<dbReference type="PANTHER" id="PTHR31570">
    <property type="entry name" value="HAUS AUGMIN-LIKE COMPLEX SUBUNIT 1"/>
    <property type="match status" value="1"/>
</dbReference>
<keyword evidence="3" id="KW-0963">Cytoplasm</keyword>
<evidence type="ECO:0000256" key="7">
    <source>
        <dbReference type="ARBA" id="ARBA00023054"/>
    </source>
</evidence>
<keyword evidence="6" id="KW-0498">Mitosis</keyword>
<dbReference type="GO" id="GO:0005874">
    <property type="term" value="C:microtubule"/>
    <property type="evidence" value="ECO:0007669"/>
    <property type="project" value="UniProtKB-KW"/>
</dbReference>
<dbReference type="EMBL" id="LR783888">
    <property type="protein sequence ID" value="CAB3230311.1"/>
    <property type="molecule type" value="mRNA"/>
</dbReference>
<proteinExistence type="evidence at transcript level"/>
<dbReference type="GO" id="GO:0005829">
    <property type="term" value="C:cytosol"/>
    <property type="evidence" value="ECO:0007669"/>
    <property type="project" value="TreeGrafter"/>
</dbReference>
<organism evidence="11">
    <name type="scientific">Phallusia mammillata</name>
    <dbReference type="NCBI Taxonomy" id="59560"/>
    <lineage>
        <taxon>Eukaryota</taxon>
        <taxon>Metazoa</taxon>
        <taxon>Chordata</taxon>
        <taxon>Tunicata</taxon>
        <taxon>Ascidiacea</taxon>
        <taxon>Phlebobranchia</taxon>
        <taxon>Ascidiidae</taxon>
        <taxon>Phallusia</taxon>
    </lineage>
</organism>
<sequence>MDEIQFWIKETLDVETIPLFEETPETVAILQNLMKQHEENKKQNEIKERLMKREILEFSAEAQRRKELLSSVDMNPDTDLSPNLTKCLRSLQKCAKVLGSVQPTHASLACSMAAFLQTHDRTKLDIMKTKMLCHKLKQRNNDVKVFQDQLEKKLEELETSLSQEMKNAEMLQKSTKFHVLKKKEYQRQILKCEKTLKENGYSDKISHSELVKLGNKAKHLEEETKPHQLQLNSYKNLPPNVDRAKLLLQEKVTELKMLEDELHEIFNHISLVS</sequence>
<name>A0A6F9D9R4_9ASCI</name>
<accession>A0A6F9D9R4</accession>
<dbReference type="GO" id="GO:0070652">
    <property type="term" value="C:HAUS complex"/>
    <property type="evidence" value="ECO:0007669"/>
    <property type="project" value="InterPro"/>
</dbReference>
<feature type="coiled-coil region" evidence="10">
    <location>
        <begin position="27"/>
        <end position="54"/>
    </location>
</feature>
<comment type="subcellular location">
    <subcellularLocation>
        <location evidence="1">Cytoplasm</location>
        <location evidence="1">Cytoskeleton</location>
        <location evidence="1">Spindle</location>
    </subcellularLocation>
</comment>
<keyword evidence="4" id="KW-0132">Cell division</keyword>
<dbReference type="InterPro" id="IPR026243">
    <property type="entry name" value="HAUS1"/>
</dbReference>
<evidence type="ECO:0000313" key="11">
    <source>
        <dbReference type="EMBL" id="CAB3230311.1"/>
    </source>
</evidence>